<dbReference type="AlphaFoldDB" id="A0A1I2B5L7"/>
<protein>
    <submittedName>
        <fullName evidence="2">Uncharacterized protein</fullName>
    </submittedName>
</protein>
<reference evidence="2 3" key="1">
    <citation type="submission" date="2016-10" db="EMBL/GenBank/DDBJ databases">
        <authorList>
            <person name="de Groot N.N."/>
        </authorList>
    </citation>
    <scope>NUCLEOTIDE SEQUENCE [LARGE SCALE GENOMIC DNA]</scope>
    <source>
        <strain>GEY</strain>
        <strain evidence="3">DSM 9560</strain>
    </source>
</reference>
<dbReference type="Proteomes" id="UP000199513">
    <property type="component" value="Unassembled WGS sequence"/>
</dbReference>
<gene>
    <name evidence="2" type="ORF">SAMN04488541_1002118</name>
</gene>
<keyword evidence="1" id="KW-0472">Membrane</keyword>
<organism evidence="2 3">
    <name type="scientific">Thermoflexibacter ruber</name>
    <dbReference type="NCBI Taxonomy" id="1003"/>
    <lineage>
        <taxon>Bacteria</taxon>
        <taxon>Pseudomonadati</taxon>
        <taxon>Bacteroidota</taxon>
        <taxon>Cytophagia</taxon>
        <taxon>Cytophagales</taxon>
        <taxon>Thermoflexibacteraceae</taxon>
        <taxon>Thermoflexibacter</taxon>
    </lineage>
</organism>
<name>A0A1I2B5L7_9BACT</name>
<evidence type="ECO:0000256" key="1">
    <source>
        <dbReference type="SAM" id="Phobius"/>
    </source>
</evidence>
<proteinExistence type="predicted"/>
<sequence length="98" mass="11207">MVLDDAIFGGIIFFFVKLIQQIKMLFCPYLNLSRKGKDSLIIKDLTLFPSWGRSATEGLGREELCFLMYLLVFFSTKSYAHGILANGFYEPSKIVKKN</sequence>
<keyword evidence="3" id="KW-1185">Reference proteome</keyword>
<keyword evidence="1" id="KW-1133">Transmembrane helix</keyword>
<accession>A0A1I2B5L7</accession>
<feature type="transmembrane region" description="Helical" evidence="1">
    <location>
        <begin position="6"/>
        <end position="26"/>
    </location>
</feature>
<dbReference type="EMBL" id="FONY01000002">
    <property type="protein sequence ID" value="SFE50593.1"/>
    <property type="molecule type" value="Genomic_DNA"/>
</dbReference>
<evidence type="ECO:0000313" key="3">
    <source>
        <dbReference type="Proteomes" id="UP000199513"/>
    </source>
</evidence>
<evidence type="ECO:0000313" key="2">
    <source>
        <dbReference type="EMBL" id="SFE50593.1"/>
    </source>
</evidence>
<keyword evidence="1" id="KW-0812">Transmembrane</keyword>
<dbReference type="STRING" id="1003.SAMN04488541_1002118"/>